<dbReference type="Gene3D" id="3.90.150.10">
    <property type="entry name" value="Variant Surface Glycoprotein, subunit A domain 1"/>
    <property type="match status" value="1"/>
</dbReference>
<evidence type="ECO:0000256" key="4">
    <source>
        <dbReference type="ARBA" id="ARBA00023136"/>
    </source>
</evidence>
<protein>
    <submittedName>
        <fullName evidence="9">Procyclin-associated gene 1 (PAG1) polypeptide,putative</fullName>
    </submittedName>
</protein>
<dbReference type="SUPFAM" id="SSF58087">
    <property type="entry name" value="Variant surface glycoprotein (N-terminal domain)"/>
    <property type="match status" value="1"/>
</dbReference>
<feature type="chain" id="PRO_5003006184" evidence="7">
    <location>
        <begin position="20"/>
        <end position="394"/>
    </location>
</feature>
<dbReference type="GO" id="GO:0005886">
    <property type="term" value="C:plasma membrane"/>
    <property type="evidence" value="ECO:0007669"/>
    <property type="project" value="UniProtKB-SubCell"/>
</dbReference>
<organism evidence="9 10">
    <name type="scientific">Trypanosoma brucei gambiense (strain MHOM/CI/86/DAL972)</name>
    <dbReference type="NCBI Taxonomy" id="679716"/>
    <lineage>
        <taxon>Eukaryota</taxon>
        <taxon>Discoba</taxon>
        <taxon>Euglenozoa</taxon>
        <taxon>Kinetoplastea</taxon>
        <taxon>Metakinetoplastina</taxon>
        <taxon>Trypanosomatida</taxon>
        <taxon>Trypanosomatidae</taxon>
        <taxon>Trypanosoma</taxon>
    </lineage>
</organism>
<evidence type="ECO:0000313" key="10">
    <source>
        <dbReference type="Proteomes" id="UP000002316"/>
    </source>
</evidence>
<keyword evidence="5" id="KW-0325">Glycoprotein</keyword>
<evidence type="ECO:0000259" key="8">
    <source>
        <dbReference type="Pfam" id="PF00913"/>
    </source>
</evidence>
<evidence type="ECO:0000256" key="7">
    <source>
        <dbReference type="SAM" id="SignalP"/>
    </source>
</evidence>
<keyword evidence="3" id="KW-0336">GPI-anchor</keyword>
<evidence type="ECO:0000256" key="2">
    <source>
        <dbReference type="ARBA" id="ARBA00022475"/>
    </source>
</evidence>
<dbReference type="GeneID" id="23865793"/>
<dbReference type="InterPro" id="IPR001812">
    <property type="entry name" value="Trypano_VSG_A_N_dom"/>
</dbReference>
<keyword evidence="4" id="KW-0472">Membrane</keyword>
<gene>
    <name evidence="9" type="ORF">TbgDal_X6900</name>
</gene>
<dbReference type="AlphaFoldDB" id="D0A2W0"/>
<dbReference type="GO" id="GO:0042783">
    <property type="term" value="P:symbiont-mediated evasion of host immune response"/>
    <property type="evidence" value="ECO:0007669"/>
    <property type="project" value="InterPro"/>
</dbReference>
<evidence type="ECO:0000256" key="3">
    <source>
        <dbReference type="ARBA" id="ARBA00022622"/>
    </source>
</evidence>
<feature type="domain" description="Trypanosome variant surface glycoprotein A-type N-terminal" evidence="8">
    <location>
        <begin position="19"/>
        <end position="248"/>
    </location>
</feature>
<dbReference type="RefSeq" id="XP_011777868.1">
    <property type="nucleotide sequence ID" value="XM_011779566.1"/>
</dbReference>
<evidence type="ECO:0000256" key="1">
    <source>
        <dbReference type="ARBA" id="ARBA00004609"/>
    </source>
</evidence>
<keyword evidence="7" id="KW-0732">Signal</keyword>
<comment type="subcellular location">
    <subcellularLocation>
        <location evidence="1">Cell membrane</location>
        <topology evidence="1">Lipid-anchor</topology>
        <topology evidence="1">GPI-anchor</topology>
    </subcellularLocation>
</comment>
<keyword evidence="6" id="KW-0449">Lipoprotein</keyword>
<sequence length="394" mass="44022">MKVNCFLPLLLSVSYCTLADDSALTLKAGESICKLSKRLKSVFKYVDRRTDIALEKISDLEDMLEVVKFKIVKGRSNNTNRECKDVSDFIMSKATWLIRKGRKEVDRLKYVGLAAIGNAGLAAGRLDEMVNVWRRVYSAGTGNFCIGDEGNETKRTALPDCYLTDSERDDFTGIDEGDRLEDINNVTADAFNELLELHTEDDLWSSPLTSGMDGKDCRLTNARSGGGYLVGESPSGNLFWGDGVLGVKRGSRGYDGRTSNVRSKLLINDVVWEADTVEHTPIIRNVHEDLQNFFIDAEKIDELVGETGDKWNWEFSHEIGSHSGHPSEFDDEETDDVADNTSAVEEAIGKAFVGLGNREAFQEEMVLEEMALCGECNIYTYYQLFFLVFVPVFV</sequence>
<accession>D0A2W0</accession>
<dbReference type="GO" id="GO:0098552">
    <property type="term" value="C:side of membrane"/>
    <property type="evidence" value="ECO:0007669"/>
    <property type="project" value="UniProtKB-KW"/>
</dbReference>
<evidence type="ECO:0000313" key="9">
    <source>
        <dbReference type="EMBL" id="CBH15604.1"/>
    </source>
</evidence>
<dbReference type="EMBL" id="FN554973">
    <property type="protein sequence ID" value="CBH15604.1"/>
    <property type="molecule type" value="Genomic_DNA"/>
</dbReference>
<reference evidence="10" key="1">
    <citation type="journal article" date="2010" name="PLoS Negl. Trop. Dis.">
        <title>The genome sequence of Trypanosoma brucei gambiense, causative agent of chronic human african trypanosomiasis.</title>
        <authorList>
            <person name="Jackson A.P."/>
            <person name="Sanders M."/>
            <person name="Berry A."/>
            <person name="McQuillan J."/>
            <person name="Aslett M.A."/>
            <person name="Quail M.A."/>
            <person name="Chukualim B."/>
            <person name="Capewell P."/>
            <person name="MacLeod A."/>
            <person name="Melville S.E."/>
            <person name="Gibson W."/>
            <person name="Barry J.D."/>
            <person name="Berriman M."/>
            <person name="Hertz-Fowler C."/>
        </authorList>
    </citation>
    <scope>NUCLEOTIDE SEQUENCE [LARGE SCALE GENOMIC DNA]</scope>
    <source>
        <strain evidence="10">MHOM/CI/86/DAL972</strain>
    </source>
</reference>
<dbReference type="Pfam" id="PF00913">
    <property type="entry name" value="Trypan_glycop"/>
    <property type="match status" value="1"/>
</dbReference>
<feature type="signal peptide" evidence="7">
    <location>
        <begin position="1"/>
        <end position="19"/>
    </location>
</feature>
<evidence type="ECO:0000256" key="6">
    <source>
        <dbReference type="ARBA" id="ARBA00023288"/>
    </source>
</evidence>
<keyword evidence="2" id="KW-1003">Cell membrane</keyword>
<proteinExistence type="predicted"/>
<name>D0A2W0_TRYB9</name>
<dbReference type="VEuPathDB" id="TriTrypDB:Tbg972.10.6900"/>
<dbReference type="KEGG" id="tbg:TbgDal_X6900"/>
<evidence type="ECO:0000256" key="5">
    <source>
        <dbReference type="ARBA" id="ARBA00023180"/>
    </source>
</evidence>
<dbReference type="Proteomes" id="UP000002316">
    <property type="component" value="Chromosome 10"/>
</dbReference>